<dbReference type="GO" id="GO:0046872">
    <property type="term" value="F:metal ion binding"/>
    <property type="evidence" value="ECO:0007669"/>
    <property type="project" value="UniProtKB-KW"/>
</dbReference>
<protein>
    <submittedName>
        <fullName evidence="7">HAD-superfamily subfamily IB hydrolase, TIGR01490</fullName>
    </submittedName>
</protein>
<dbReference type="GO" id="GO:0016787">
    <property type="term" value="F:hydrolase activity"/>
    <property type="evidence" value="ECO:0007669"/>
    <property type="project" value="UniProtKB-KW"/>
</dbReference>
<keyword evidence="6" id="KW-0472">Membrane</keyword>
<dbReference type="CDD" id="cd02612">
    <property type="entry name" value="HAD_PGPPase"/>
    <property type="match status" value="1"/>
</dbReference>
<dbReference type="PANTHER" id="PTHR43344:SF15">
    <property type="entry name" value="PHOSPHOSERINE PHOSPHATASE SERB1"/>
    <property type="match status" value="1"/>
</dbReference>
<keyword evidence="6" id="KW-1133">Transmembrane helix</keyword>
<keyword evidence="4" id="KW-0460">Magnesium</keyword>
<comment type="similarity">
    <text evidence="1">Belongs to the HAD-like hydrolase superfamily. SerB family.</text>
</comment>
<accession>A0A1H1LSS3</accession>
<dbReference type="InterPro" id="IPR006385">
    <property type="entry name" value="HAD_hydro_SerB1"/>
</dbReference>
<feature type="region of interest" description="Disordered" evidence="5">
    <location>
        <begin position="1"/>
        <end position="23"/>
    </location>
</feature>
<keyword evidence="8" id="KW-1185">Reference proteome</keyword>
<dbReference type="PANTHER" id="PTHR43344">
    <property type="entry name" value="PHOSPHOSERINE PHOSPHATASE"/>
    <property type="match status" value="1"/>
</dbReference>
<dbReference type="STRING" id="546871.SAMN04488543_0417"/>
<keyword evidence="3 7" id="KW-0378">Hydrolase</keyword>
<evidence type="ECO:0000256" key="6">
    <source>
        <dbReference type="SAM" id="Phobius"/>
    </source>
</evidence>
<dbReference type="InterPro" id="IPR050582">
    <property type="entry name" value="HAD-like_SerB"/>
</dbReference>
<dbReference type="InterPro" id="IPR023214">
    <property type="entry name" value="HAD_sf"/>
</dbReference>
<dbReference type="Proteomes" id="UP000199092">
    <property type="component" value="Chromosome I"/>
</dbReference>
<proteinExistence type="inferred from homology"/>
<dbReference type="OrthoDB" id="25607at2"/>
<dbReference type="InterPro" id="IPR036412">
    <property type="entry name" value="HAD-like_sf"/>
</dbReference>
<dbReference type="NCBIfam" id="TIGR01488">
    <property type="entry name" value="HAD-SF-IB"/>
    <property type="match status" value="1"/>
</dbReference>
<organism evidence="7 8">
    <name type="scientific">Friedmanniella luteola</name>
    <dbReference type="NCBI Taxonomy" id="546871"/>
    <lineage>
        <taxon>Bacteria</taxon>
        <taxon>Bacillati</taxon>
        <taxon>Actinomycetota</taxon>
        <taxon>Actinomycetes</taxon>
        <taxon>Propionibacteriales</taxon>
        <taxon>Nocardioidaceae</taxon>
        <taxon>Friedmanniella</taxon>
    </lineage>
</organism>
<sequence>MSDADGSAPASGTGRGLEVHDEDVRPLPGVGASAIEVAPLSTEGDPQAAAFFDLDNTMIKGASMFHLAKGLYRHGFFGSRVIAKAVWLQVWFRVVGRENPTHIEDARAVSLSFIEGHTVTELEEIGQETYDDAIHPRIWPGTRALAQKHLDAGQQAWLVTAAPIEVAGIIAARLGLHGALGSTAEHVDGVYTGRLRGELLHGAAKADAVRALAEAEGLDLTRCAAYSDSSNDLPMLSLVGHPTVINPDKRLRRHALEQGWPVRDFRRGRRAARAGLLGAGAAGGATGAFAVGVVLRRMLRR</sequence>
<evidence type="ECO:0000313" key="8">
    <source>
        <dbReference type="Proteomes" id="UP000199092"/>
    </source>
</evidence>
<dbReference type="NCBIfam" id="TIGR01490">
    <property type="entry name" value="HAD-SF-IB-hyp1"/>
    <property type="match status" value="1"/>
</dbReference>
<feature type="transmembrane region" description="Helical" evidence="6">
    <location>
        <begin position="274"/>
        <end position="295"/>
    </location>
</feature>
<dbReference type="AlphaFoldDB" id="A0A1H1LSS3"/>
<reference evidence="7 8" key="1">
    <citation type="submission" date="2016-10" db="EMBL/GenBank/DDBJ databases">
        <authorList>
            <person name="de Groot N.N."/>
        </authorList>
    </citation>
    <scope>NUCLEOTIDE SEQUENCE [LARGE SCALE GENOMIC DNA]</scope>
    <source>
        <strain evidence="7 8">DSM 21741</strain>
    </source>
</reference>
<evidence type="ECO:0000256" key="5">
    <source>
        <dbReference type="SAM" id="MobiDB-lite"/>
    </source>
</evidence>
<gene>
    <name evidence="7" type="ORF">SAMN04488543_0417</name>
</gene>
<evidence type="ECO:0000256" key="1">
    <source>
        <dbReference type="ARBA" id="ARBA00009184"/>
    </source>
</evidence>
<dbReference type="FunFam" id="3.40.50.1000:FF:000025">
    <property type="entry name" value="HAD hydrolase, family IB"/>
    <property type="match status" value="1"/>
</dbReference>
<evidence type="ECO:0000256" key="4">
    <source>
        <dbReference type="ARBA" id="ARBA00022842"/>
    </source>
</evidence>
<evidence type="ECO:0000256" key="2">
    <source>
        <dbReference type="ARBA" id="ARBA00022723"/>
    </source>
</evidence>
<keyword evidence="6" id="KW-0812">Transmembrane</keyword>
<keyword evidence="2" id="KW-0479">Metal-binding</keyword>
<dbReference type="Gene3D" id="3.40.50.1000">
    <property type="entry name" value="HAD superfamily/HAD-like"/>
    <property type="match status" value="1"/>
</dbReference>
<name>A0A1H1LSS3_9ACTN</name>
<evidence type="ECO:0000256" key="3">
    <source>
        <dbReference type="ARBA" id="ARBA00022801"/>
    </source>
</evidence>
<dbReference type="Pfam" id="PF12710">
    <property type="entry name" value="HAD"/>
    <property type="match status" value="1"/>
</dbReference>
<dbReference type="SUPFAM" id="SSF56784">
    <property type="entry name" value="HAD-like"/>
    <property type="match status" value="1"/>
</dbReference>
<dbReference type="RefSeq" id="WP_091409484.1">
    <property type="nucleotide sequence ID" value="NZ_LT629749.1"/>
</dbReference>
<evidence type="ECO:0000313" key="7">
    <source>
        <dbReference type="EMBL" id="SDR77420.1"/>
    </source>
</evidence>
<dbReference type="Gene3D" id="1.20.1440.100">
    <property type="entry name" value="SG protein - dephosphorylation function"/>
    <property type="match status" value="1"/>
</dbReference>
<dbReference type="EMBL" id="LT629749">
    <property type="protein sequence ID" value="SDR77420.1"/>
    <property type="molecule type" value="Genomic_DNA"/>
</dbReference>